<reference evidence="16" key="2">
    <citation type="submission" date="2025-09" db="UniProtKB">
        <authorList>
            <consortium name="Ensembl"/>
        </authorList>
    </citation>
    <scope>IDENTIFICATION</scope>
</reference>
<evidence type="ECO:0000256" key="9">
    <source>
        <dbReference type="ARBA" id="ARBA00023002"/>
    </source>
</evidence>
<evidence type="ECO:0000313" key="17">
    <source>
        <dbReference type="Proteomes" id="UP000694569"/>
    </source>
</evidence>
<evidence type="ECO:0000256" key="11">
    <source>
        <dbReference type="ARBA" id="ARBA00023033"/>
    </source>
</evidence>
<comment type="cofactor">
    <cofactor evidence="1 13">
        <name>heme</name>
        <dbReference type="ChEBI" id="CHEBI:30413"/>
    </cofactor>
</comment>
<name>A0A8C5QNG5_9ANUR</name>
<dbReference type="GeneTree" id="ENSGT00940000155736"/>
<keyword evidence="8" id="KW-0492">Microsome</keyword>
<dbReference type="InterPro" id="IPR036396">
    <property type="entry name" value="Cyt_P450_sf"/>
</dbReference>
<comment type="subcellular location">
    <subcellularLocation>
        <location evidence="3">Endoplasmic reticulum membrane</location>
    </subcellularLocation>
    <subcellularLocation>
        <location evidence="2">Microsome membrane</location>
    </subcellularLocation>
</comment>
<reference evidence="16" key="1">
    <citation type="submission" date="2025-08" db="UniProtKB">
        <authorList>
            <consortium name="Ensembl"/>
        </authorList>
    </citation>
    <scope>IDENTIFICATION</scope>
</reference>
<evidence type="ECO:0000256" key="3">
    <source>
        <dbReference type="ARBA" id="ARBA00004586"/>
    </source>
</evidence>
<evidence type="ECO:0000256" key="4">
    <source>
        <dbReference type="ARBA" id="ARBA00010617"/>
    </source>
</evidence>
<dbReference type="PRINTS" id="PR01684">
    <property type="entry name" value="EP450ICYP2A"/>
</dbReference>
<evidence type="ECO:0000256" key="12">
    <source>
        <dbReference type="ARBA" id="ARBA00023136"/>
    </source>
</evidence>
<dbReference type="InterPro" id="IPR002401">
    <property type="entry name" value="Cyt_P450_E_grp-I"/>
</dbReference>
<evidence type="ECO:0000256" key="2">
    <source>
        <dbReference type="ARBA" id="ARBA00004524"/>
    </source>
</evidence>
<dbReference type="InterPro" id="IPR001128">
    <property type="entry name" value="Cyt_P450"/>
</dbReference>
<dbReference type="PROSITE" id="PS00086">
    <property type="entry name" value="CYTOCHROME_P450"/>
    <property type="match status" value="1"/>
</dbReference>
<dbReference type="PANTHER" id="PTHR24300">
    <property type="entry name" value="CYTOCHROME P450 508A4-RELATED"/>
    <property type="match status" value="1"/>
</dbReference>
<dbReference type="GO" id="GO:0016712">
    <property type="term" value="F:oxidoreductase activity, acting on paired donors, with incorporation or reduction of molecular oxygen, reduced flavin or flavoprotein as one donor, and incorporation of one atom of oxygen"/>
    <property type="evidence" value="ECO:0007669"/>
    <property type="project" value="InterPro"/>
</dbReference>
<evidence type="ECO:0000256" key="5">
    <source>
        <dbReference type="ARBA" id="ARBA00022617"/>
    </source>
</evidence>
<dbReference type="PRINTS" id="PR00463">
    <property type="entry name" value="EP450I"/>
</dbReference>
<keyword evidence="5 13" id="KW-0349">Heme</keyword>
<keyword evidence="9 14" id="KW-0560">Oxidoreductase</keyword>
<dbReference type="GO" id="GO:0005789">
    <property type="term" value="C:endoplasmic reticulum membrane"/>
    <property type="evidence" value="ECO:0007669"/>
    <property type="project" value="UniProtKB-SubCell"/>
</dbReference>
<accession>A0A8C5QNG5</accession>
<feature type="binding site" description="axial binding residue" evidence="13">
    <location>
        <position position="465"/>
    </location>
    <ligand>
        <name>heme</name>
        <dbReference type="ChEBI" id="CHEBI:30413"/>
    </ligand>
    <ligandPart>
        <name>Fe</name>
        <dbReference type="ChEBI" id="CHEBI:18248"/>
    </ligandPart>
</feature>
<evidence type="ECO:0000256" key="8">
    <source>
        <dbReference type="ARBA" id="ARBA00022848"/>
    </source>
</evidence>
<dbReference type="GO" id="GO:0008392">
    <property type="term" value="F:arachidonate epoxygenase activity"/>
    <property type="evidence" value="ECO:0007669"/>
    <property type="project" value="TreeGrafter"/>
</dbReference>
<evidence type="ECO:0000256" key="15">
    <source>
        <dbReference type="SAM" id="Phobius"/>
    </source>
</evidence>
<dbReference type="Proteomes" id="UP000694569">
    <property type="component" value="Unplaced"/>
</dbReference>
<keyword evidence="12 15" id="KW-0472">Membrane</keyword>
<sequence length="523" mass="59737">MIDRVKSNPSGRADQQETFHKPFIVPMALGLVGTFLLVSFISLLLYLIIWRDKRKEENLPPGPRPLPLLGNMHQVNLKEIPQSLIKLSETYGPVYTIKLLGQRSVLLVGCDTVKEALIDHGDSFSDRAAMDIINVLFEKTGVIMTNSERWKVMRRFSLVTLRNFGMGKRSIEERIQEEAGALAEEIGKNKDAHFDPIPLLGQAVSNVICSVVFGERFDYEDDDFKTLLANVRDIFRLFNSKTGQIFQTFPNILRRLPGPHQEIVATFKRLKTFLSNIVQTHRETLDPNCPRDFIDCFLMKMEEEKNNPSTEFHEENLLGTIRDLFFAGTETSSLTLRYGFLIMLKYPEMQEKIHKEIDQVIGPERFPSMEDRSKMPYTDAVIHEIQRFADILPAGLARAATRDITFRGYNIYKGTMVAPMLTSVLKDPKYFKNPSQFDPGHFLDDTGSFKKNDAFMPFSAGKRVCLGEGLARMEIFLFFIAILQKFTLKPTMDTENIEITAEPNTNGSRPRFYEMYAVPRSGA</sequence>
<evidence type="ECO:0000256" key="7">
    <source>
        <dbReference type="ARBA" id="ARBA00022824"/>
    </source>
</evidence>
<evidence type="ECO:0000256" key="1">
    <source>
        <dbReference type="ARBA" id="ARBA00001971"/>
    </source>
</evidence>
<organism evidence="16 17">
    <name type="scientific">Leptobrachium leishanense</name>
    <name type="common">Leishan spiny toad</name>
    <dbReference type="NCBI Taxonomy" id="445787"/>
    <lineage>
        <taxon>Eukaryota</taxon>
        <taxon>Metazoa</taxon>
        <taxon>Chordata</taxon>
        <taxon>Craniata</taxon>
        <taxon>Vertebrata</taxon>
        <taxon>Euteleostomi</taxon>
        <taxon>Amphibia</taxon>
        <taxon>Batrachia</taxon>
        <taxon>Anura</taxon>
        <taxon>Pelobatoidea</taxon>
        <taxon>Megophryidae</taxon>
        <taxon>Leptobrachium</taxon>
    </lineage>
</organism>
<dbReference type="AlphaFoldDB" id="A0A8C5QNG5"/>
<evidence type="ECO:0000256" key="10">
    <source>
        <dbReference type="ARBA" id="ARBA00023004"/>
    </source>
</evidence>
<evidence type="ECO:0000256" key="13">
    <source>
        <dbReference type="PIRSR" id="PIRSR602401-1"/>
    </source>
</evidence>
<keyword evidence="10 13" id="KW-0408">Iron</keyword>
<dbReference type="OrthoDB" id="2789670at2759"/>
<dbReference type="GO" id="GO:0019373">
    <property type="term" value="P:epoxygenase P450 pathway"/>
    <property type="evidence" value="ECO:0007669"/>
    <property type="project" value="TreeGrafter"/>
</dbReference>
<dbReference type="GO" id="GO:0020037">
    <property type="term" value="F:heme binding"/>
    <property type="evidence" value="ECO:0007669"/>
    <property type="project" value="InterPro"/>
</dbReference>
<keyword evidence="11 14" id="KW-0503">Monooxygenase</keyword>
<dbReference type="InterPro" id="IPR008067">
    <property type="entry name" value="Cyt_P450_E_grp-I_CYP2A-like"/>
</dbReference>
<keyword evidence="17" id="KW-1185">Reference proteome</keyword>
<keyword evidence="7" id="KW-0256">Endoplasmic reticulum</keyword>
<dbReference type="PRINTS" id="PR00385">
    <property type="entry name" value="P450"/>
</dbReference>
<keyword evidence="6 13" id="KW-0479">Metal-binding</keyword>
<comment type="similarity">
    <text evidence="4 14">Belongs to the cytochrome P450 family.</text>
</comment>
<evidence type="ECO:0000256" key="14">
    <source>
        <dbReference type="RuleBase" id="RU000461"/>
    </source>
</evidence>
<dbReference type="Pfam" id="PF00067">
    <property type="entry name" value="p450"/>
    <property type="match status" value="1"/>
</dbReference>
<dbReference type="Ensembl" id="ENSLLET00000040879.1">
    <property type="protein sequence ID" value="ENSLLEP00000039298.1"/>
    <property type="gene ID" value="ENSLLEG00000024982.1"/>
</dbReference>
<dbReference type="SUPFAM" id="SSF48264">
    <property type="entry name" value="Cytochrome P450"/>
    <property type="match status" value="1"/>
</dbReference>
<dbReference type="GO" id="GO:0005506">
    <property type="term" value="F:iron ion binding"/>
    <property type="evidence" value="ECO:0007669"/>
    <property type="project" value="InterPro"/>
</dbReference>
<keyword evidence="15" id="KW-1133">Transmembrane helix</keyword>
<protein>
    <submittedName>
        <fullName evidence="16">Uncharacterized protein</fullName>
    </submittedName>
</protein>
<evidence type="ECO:0000256" key="6">
    <source>
        <dbReference type="ARBA" id="ARBA00022723"/>
    </source>
</evidence>
<evidence type="ECO:0000313" key="16">
    <source>
        <dbReference type="Ensembl" id="ENSLLEP00000039298.1"/>
    </source>
</evidence>
<keyword evidence="15" id="KW-0812">Transmembrane</keyword>
<feature type="transmembrane region" description="Helical" evidence="15">
    <location>
        <begin position="23"/>
        <end position="49"/>
    </location>
</feature>
<dbReference type="InterPro" id="IPR017972">
    <property type="entry name" value="Cyt_P450_CS"/>
</dbReference>
<dbReference type="Gene3D" id="1.10.630.10">
    <property type="entry name" value="Cytochrome P450"/>
    <property type="match status" value="1"/>
</dbReference>
<proteinExistence type="inferred from homology"/>
<dbReference type="GO" id="GO:0006805">
    <property type="term" value="P:xenobiotic metabolic process"/>
    <property type="evidence" value="ECO:0007669"/>
    <property type="project" value="TreeGrafter"/>
</dbReference>
<dbReference type="PANTHER" id="PTHR24300:SF394">
    <property type="entry name" value="CYTOCHROME P450 2H2"/>
    <property type="match status" value="1"/>
</dbReference>
<dbReference type="FunFam" id="1.10.630.10:FF:000001">
    <property type="entry name" value="Cytochrome P450, family 2"/>
    <property type="match status" value="1"/>
</dbReference>
<dbReference type="InterPro" id="IPR050182">
    <property type="entry name" value="Cytochrome_P450_fam2"/>
</dbReference>